<feature type="transmembrane region" description="Helical" evidence="2">
    <location>
        <begin position="112"/>
        <end position="132"/>
    </location>
</feature>
<feature type="transmembrane region" description="Helical" evidence="2">
    <location>
        <begin position="84"/>
        <end position="103"/>
    </location>
</feature>
<gene>
    <name evidence="3" type="ORF">soil367_01825</name>
</gene>
<evidence type="ECO:0000313" key="4">
    <source>
        <dbReference type="Proteomes" id="UP000298049"/>
    </source>
</evidence>
<dbReference type="KEGG" id="hmi:soil367_01825"/>
<dbReference type="InterPro" id="IPR003425">
    <property type="entry name" value="CCB3/YggT"/>
</dbReference>
<dbReference type="PANTHER" id="PTHR33219:SF14">
    <property type="entry name" value="PROTEIN COFACTOR ASSEMBLY OF COMPLEX C SUBUNIT B CCB3, CHLOROPLASTIC-RELATED"/>
    <property type="match status" value="1"/>
</dbReference>
<evidence type="ECO:0000256" key="1">
    <source>
        <dbReference type="ARBA" id="ARBA00010894"/>
    </source>
</evidence>
<dbReference type="OrthoDB" id="9806665at2"/>
<feature type="transmembrane region" description="Helical" evidence="2">
    <location>
        <begin position="60"/>
        <end position="78"/>
    </location>
</feature>
<sequence>MLSQIVVSTLYLVSTFYLTVVLLRFLLQLARADFYNPICQFVVKATNPPLKPLRKIIPSWGAFDGAALLLAIVIQALVYVGMLAAMGDVTMISPVTIFAWAVIKVVSIIAKIYFWAILAVVILSWIAPAAGHPGVQLLMQLTEPVMNPVRKVIPSMGGLDLSPIVVFLILNVVTVVIDNLGRSAGMHQLGLPL</sequence>
<feature type="transmembrane region" description="Helical" evidence="2">
    <location>
        <begin position="6"/>
        <end position="27"/>
    </location>
</feature>
<dbReference type="PANTHER" id="PTHR33219">
    <property type="entry name" value="YLMG HOMOLOG PROTEIN 2, CHLOROPLASTIC"/>
    <property type="match status" value="1"/>
</dbReference>
<keyword evidence="2" id="KW-0472">Membrane</keyword>
<keyword evidence="2" id="KW-0812">Transmembrane</keyword>
<protein>
    <submittedName>
        <fullName evidence="3">YggT family protein</fullName>
    </submittedName>
</protein>
<reference evidence="3 4" key="1">
    <citation type="submission" date="2018-07" db="EMBL/GenBank/DDBJ databases">
        <title>Marsedoiliclastica nanhaica gen. nov. sp. nov., a novel marine hydrocarbonoclastic bacterium isolated from an in-situ enriched hydrocarbon-degrading consortium in deep-sea sediment.</title>
        <authorList>
            <person name="Dong C."/>
            <person name="Ma T."/>
            <person name="Liu R."/>
            <person name="Shao Z."/>
        </authorList>
    </citation>
    <scope>NUCLEOTIDE SEQUENCE [LARGE SCALE GENOMIC DNA]</scope>
    <source>
        <strain evidence="4">soil36-7</strain>
    </source>
</reference>
<accession>A0A4P7XE26</accession>
<dbReference type="Proteomes" id="UP000298049">
    <property type="component" value="Chromosome"/>
</dbReference>
<dbReference type="Pfam" id="PF02325">
    <property type="entry name" value="CCB3_YggT"/>
    <property type="match status" value="2"/>
</dbReference>
<keyword evidence="2" id="KW-1133">Transmembrane helix</keyword>
<dbReference type="EMBL" id="CP031093">
    <property type="protein sequence ID" value="QCF24793.1"/>
    <property type="molecule type" value="Genomic_DNA"/>
</dbReference>
<organism evidence="3 4">
    <name type="scientific">Hydrocarboniclastica marina</name>
    <dbReference type="NCBI Taxonomy" id="2259620"/>
    <lineage>
        <taxon>Bacteria</taxon>
        <taxon>Pseudomonadati</taxon>
        <taxon>Pseudomonadota</taxon>
        <taxon>Gammaproteobacteria</taxon>
        <taxon>Alteromonadales</taxon>
        <taxon>Alteromonadaceae</taxon>
        <taxon>Hydrocarboniclastica</taxon>
    </lineage>
</organism>
<dbReference type="GO" id="GO:0016020">
    <property type="term" value="C:membrane"/>
    <property type="evidence" value="ECO:0007669"/>
    <property type="project" value="InterPro"/>
</dbReference>
<keyword evidence="4" id="KW-1185">Reference proteome</keyword>
<comment type="similarity">
    <text evidence="1">Belongs to the YggT family.</text>
</comment>
<dbReference type="AlphaFoldDB" id="A0A4P7XE26"/>
<evidence type="ECO:0000313" key="3">
    <source>
        <dbReference type="EMBL" id="QCF24793.1"/>
    </source>
</evidence>
<evidence type="ECO:0000256" key="2">
    <source>
        <dbReference type="SAM" id="Phobius"/>
    </source>
</evidence>
<dbReference type="RefSeq" id="WP_136546354.1">
    <property type="nucleotide sequence ID" value="NZ_CP031093.1"/>
</dbReference>
<proteinExistence type="inferred from homology"/>
<name>A0A4P7XE26_9ALTE</name>
<feature type="transmembrane region" description="Helical" evidence="2">
    <location>
        <begin position="152"/>
        <end position="177"/>
    </location>
</feature>